<sequence>MREYRPHKLAFAPNSASGSLASGPPHHCNLCIALHRLLSTFNTVALLSLSTTPKTRSRSLSVRLKTHRHPTSYLEKALPRYICPGRLVLDHLTSKNNQRRHFTLRLVFASSSTTTPTSRSASTLLLFPTPLNSANRVPASAMLVLRWSTSPPPINDFSPHTHRAYGFFCTPTAPARLRRPAQCLK</sequence>
<organism evidence="1 2">
    <name type="scientific">Ephemerocybe angulata</name>
    <dbReference type="NCBI Taxonomy" id="980116"/>
    <lineage>
        <taxon>Eukaryota</taxon>
        <taxon>Fungi</taxon>
        <taxon>Dikarya</taxon>
        <taxon>Basidiomycota</taxon>
        <taxon>Agaricomycotina</taxon>
        <taxon>Agaricomycetes</taxon>
        <taxon>Agaricomycetidae</taxon>
        <taxon>Agaricales</taxon>
        <taxon>Agaricineae</taxon>
        <taxon>Psathyrellaceae</taxon>
        <taxon>Ephemerocybe</taxon>
    </lineage>
</organism>
<evidence type="ECO:0000313" key="1">
    <source>
        <dbReference type="EMBL" id="KAF6763577.1"/>
    </source>
</evidence>
<comment type="caution">
    <text evidence="1">The sequence shown here is derived from an EMBL/GenBank/DDBJ whole genome shotgun (WGS) entry which is preliminary data.</text>
</comment>
<keyword evidence="2" id="KW-1185">Reference proteome</keyword>
<protein>
    <submittedName>
        <fullName evidence="1">Uncharacterized protein</fullName>
    </submittedName>
</protein>
<accession>A0A8H6MGE5</accession>
<dbReference type="Proteomes" id="UP000521943">
    <property type="component" value="Unassembled WGS sequence"/>
</dbReference>
<name>A0A8H6MGE5_9AGAR</name>
<proteinExistence type="predicted"/>
<gene>
    <name evidence="1" type="ORF">DFP72DRAFT_1059653</name>
</gene>
<dbReference type="AlphaFoldDB" id="A0A8H6MGE5"/>
<evidence type="ECO:0000313" key="2">
    <source>
        <dbReference type="Proteomes" id="UP000521943"/>
    </source>
</evidence>
<dbReference type="EMBL" id="JACGCI010000005">
    <property type="protein sequence ID" value="KAF6763577.1"/>
    <property type="molecule type" value="Genomic_DNA"/>
</dbReference>
<reference evidence="1 2" key="1">
    <citation type="submission" date="2020-07" db="EMBL/GenBank/DDBJ databases">
        <title>Comparative genomics of pyrophilous fungi reveals a link between fire events and developmental genes.</title>
        <authorList>
            <consortium name="DOE Joint Genome Institute"/>
            <person name="Steindorff A.S."/>
            <person name="Carver A."/>
            <person name="Calhoun S."/>
            <person name="Stillman K."/>
            <person name="Liu H."/>
            <person name="Lipzen A."/>
            <person name="Pangilinan J."/>
            <person name="Labutti K."/>
            <person name="Bruns T.D."/>
            <person name="Grigoriev I.V."/>
        </authorList>
    </citation>
    <scope>NUCLEOTIDE SEQUENCE [LARGE SCALE GENOMIC DNA]</scope>
    <source>
        <strain evidence="1 2">CBS 144469</strain>
    </source>
</reference>
<dbReference type="OrthoDB" id="3120267at2759"/>